<sequence length="780" mass="88896">MRMISVKTFLDIERGIMKRGRLTPPSRILEELDDARTSYAILSHRWGKEVNYDEMAQLPKMGVEDRYEVRARDGYQKIVHSCEQAEKDGFDWLWVDTCCIDKRSSAELSEAINSMYRWYKNSKRCYAYLHDVDHPWFPTFRNTFKFQSSNGWPEWFSRGWTLQELIAPKDLRFFNKDWEPIGDKKGLATELNEITRVPEHILKNGIPPNRPSVAQIMSWAADRETTRVEDRAYSLLGLIGVHMPMLYGEGKHAFQRLQLEIIHMSNDQSIFAWDPHGRIQRSGSVLADDPSFFRDCHDIIKMDPDKFIHGRTPEGDLHTMRNEERFGTFPVTNRGIQIWLPLAPYREPHSIFKATLACRKIGSSTPLTIDLAFWKFNYYRFFGATGVPRSISEFRQVFLVYRDETSREFTFKLDDRLMSTEFTRCGAFPLRDITSNSVTLSSTAPIVVVVYSNKDNSARFAVAFGYFCGQEWVHVISDDPPAGDEISSPWIGFAMKAYTQMRNAVPKHARYMAETRSTSHQFYAKHLHLPQSIWAVKLVYGEKEEYGNSTVTIDIVQCAGCCHEPFKWTGLDGIEDGDDLPGLMIDGTTRSSAMHGHELLVDGISKEFLLAPPTQKIGLGDYGHWNESTFQREGNIFEDIKSLSLNMDFNLIDPILHSVEHKISSARGTSTEGGSVATLWSCLPGVVLQQPLGLSLANNQDVLCTLKVFSASITNKYLVTQVIQCSACYPTNNFVRSIQAQTLQDGISEDGPFCTPWTRILMLTSSIRVIEFALLPNTTT</sequence>
<gene>
    <name evidence="2" type="ORF">SCLCIDRAFT_982721</name>
</gene>
<name>A0A0C3A533_9AGAM</name>
<organism evidence="2 3">
    <name type="scientific">Scleroderma citrinum Foug A</name>
    <dbReference type="NCBI Taxonomy" id="1036808"/>
    <lineage>
        <taxon>Eukaryota</taxon>
        <taxon>Fungi</taxon>
        <taxon>Dikarya</taxon>
        <taxon>Basidiomycota</taxon>
        <taxon>Agaricomycotina</taxon>
        <taxon>Agaricomycetes</taxon>
        <taxon>Agaricomycetidae</taxon>
        <taxon>Boletales</taxon>
        <taxon>Sclerodermatineae</taxon>
        <taxon>Sclerodermataceae</taxon>
        <taxon>Scleroderma</taxon>
    </lineage>
</organism>
<evidence type="ECO:0000313" key="2">
    <source>
        <dbReference type="EMBL" id="KIM59812.1"/>
    </source>
</evidence>
<dbReference type="AlphaFoldDB" id="A0A0C3A533"/>
<reference evidence="3" key="2">
    <citation type="submission" date="2015-01" db="EMBL/GenBank/DDBJ databases">
        <title>Evolutionary Origins and Diversification of the Mycorrhizal Mutualists.</title>
        <authorList>
            <consortium name="DOE Joint Genome Institute"/>
            <consortium name="Mycorrhizal Genomics Consortium"/>
            <person name="Kohler A."/>
            <person name="Kuo A."/>
            <person name="Nagy L.G."/>
            <person name="Floudas D."/>
            <person name="Copeland A."/>
            <person name="Barry K.W."/>
            <person name="Cichocki N."/>
            <person name="Veneault-Fourrey C."/>
            <person name="LaButti K."/>
            <person name="Lindquist E.A."/>
            <person name="Lipzen A."/>
            <person name="Lundell T."/>
            <person name="Morin E."/>
            <person name="Murat C."/>
            <person name="Riley R."/>
            <person name="Ohm R."/>
            <person name="Sun H."/>
            <person name="Tunlid A."/>
            <person name="Henrissat B."/>
            <person name="Grigoriev I.V."/>
            <person name="Hibbett D.S."/>
            <person name="Martin F."/>
        </authorList>
    </citation>
    <scope>NUCLEOTIDE SEQUENCE [LARGE SCALE GENOMIC DNA]</scope>
    <source>
        <strain evidence="3">Foug A</strain>
    </source>
</reference>
<dbReference type="STRING" id="1036808.A0A0C3A533"/>
<dbReference type="OrthoDB" id="2609006at2759"/>
<accession>A0A0C3A533</accession>
<protein>
    <recommendedName>
        <fullName evidence="1">Heterokaryon incompatibility domain-containing protein</fullName>
    </recommendedName>
</protein>
<dbReference type="InParanoid" id="A0A0C3A533"/>
<dbReference type="PANTHER" id="PTHR10622:SF10">
    <property type="entry name" value="HET DOMAIN-CONTAINING PROTEIN"/>
    <property type="match status" value="1"/>
</dbReference>
<dbReference type="InterPro" id="IPR010730">
    <property type="entry name" value="HET"/>
</dbReference>
<evidence type="ECO:0000259" key="1">
    <source>
        <dbReference type="Pfam" id="PF06985"/>
    </source>
</evidence>
<feature type="domain" description="Heterokaryon incompatibility" evidence="1">
    <location>
        <begin position="39"/>
        <end position="134"/>
    </location>
</feature>
<reference evidence="2 3" key="1">
    <citation type="submission" date="2014-04" db="EMBL/GenBank/DDBJ databases">
        <authorList>
            <consortium name="DOE Joint Genome Institute"/>
            <person name="Kuo A."/>
            <person name="Kohler A."/>
            <person name="Nagy L.G."/>
            <person name="Floudas D."/>
            <person name="Copeland A."/>
            <person name="Barry K.W."/>
            <person name="Cichocki N."/>
            <person name="Veneault-Fourrey C."/>
            <person name="LaButti K."/>
            <person name="Lindquist E.A."/>
            <person name="Lipzen A."/>
            <person name="Lundell T."/>
            <person name="Morin E."/>
            <person name="Murat C."/>
            <person name="Sun H."/>
            <person name="Tunlid A."/>
            <person name="Henrissat B."/>
            <person name="Grigoriev I.V."/>
            <person name="Hibbett D.S."/>
            <person name="Martin F."/>
            <person name="Nordberg H.P."/>
            <person name="Cantor M.N."/>
            <person name="Hua S.X."/>
        </authorList>
    </citation>
    <scope>NUCLEOTIDE SEQUENCE [LARGE SCALE GENOMIC DNA]</scope>
    <source>
        <strain evidence="2 3">Foug A</strain>
    </source>
</reference>
<proteinExistence type="predicted"/>
<dbReference type="Proteomes" id="UP000053989">
    <property type="component" value="Unassembled WGS sequence"/>
</dbReference>
<dbReference type="EMBL" id="KN822069">
    <property type="protein sequence ID" value="KIM59812.1"/>
    <property type="molecule type" value="Genomic_DNA"/>
</dbReference>
<dbReference type="HOGENOM" id="CLU_000288_138_12_1"/>
<dbReference type="Pfam" id="PF06985">
    <property type="entry name" value="HET"/>
    <property type="match status" value="1"/>
</dbReference>
<keyword evidence="3" id="KW-1185">Reference proteome</keyword>
<dbReference type="PANTHER" id="PTHR10622">
    <property type="entry name" value="HET DOMAIN-CONTAINING PROTEIN"/>
    <property type="match status" value="1"/>
</dbReference>
<evidence type="ECO:0000313" key="3">
    <source>
        <dbReference type="Proteomes" id="UP000053989"/>
    </source>
</evidence>